<dbReference type="SUPFAM" id="SSF52317">
    <property type="entry name" value="Class I glutamine amidotransferase-like"/>
    <property type="match status" value="1"/>
</dbReference>
<evidence type="ECO:0000313" key="3">
    <source>
        <dbReference type="EMBL" id="KOA18480.1"/>
    </source>
</evidence>
<dbReference type="PANTHER" id="PTHR43418">
    <property type="entry name" value="MULTIFUNCTIONAL TRYPTOPHAN BIOSYNTHESIS PROTEIN-RELATED"/>
    <property type="match status" value="1"/>
</dbReference>
<sequence>MFLMIDNYDSFVYNLVRYLEELKEDVKVYRNDKLTLEDVEKMQPEGIIISPGPKPPKQSGICVDIIKKFSGKIPILGICLGHQSIGYTFGANIIKGKEPIHGKVSKVHHKNIGVFKEIKNPLDVTRYHSLIIEKETLPECFTITCETTDGVIMGIKHKEYLVEGVQFHPEAELTECGHEMLKNFLEEAKRVNRGGLYGVFN</sequence>
<evidence type="ECO:0000313" key="4">
    <source>
        <dbReference type="Proteomes" id="UP000037043"/>
    </source>
</evidence>
<proteinExistence type="predicted"/>
<dbReference type="GO" id="GO:0000162">
    <property type="term" value="P:L-tryptophan biosynthetic process"/>
    <property type="evidence" value="ECO:0007669"/>
    <property type="project" value="TreeGrafter"/>
</dbReference>
<dbReference type="PRINTS" id="PR00096">
    <property type="entry name" value="GATASE"/>
</dbReference>
<dbReference type="InterPro" id="IPR017926">
    <property type="entry name" value="GATASE"/>
</dbReference>
<dbReference type="PRINTS" id="PR00097">
    <property type="entry name" value="ANTSNTHASEII"/>
</dbReference>
<accession>A0A0L6Z692</accession>
<dbReference type="AlphaFoldDB" id="A0A0L6Z692"/>
<dbReference type="Gene3D" id="3.40.50.880">
    <property type="match status" value="1"/>
</dbReference>
<keyword evidence="3" id="KW-0456">Lyase</keyword>
<dbReference type="InterPro" id="IPR050472">
    <property type="entry name" value="Anth_synth/Amidotransfase"/>
</dbReference>
<protein>
    <submittedName>
        <fullName evidence="3">Anthranilate synthase component 2</fullName>
        <ecNumber evidence="3">4.1.3.27</ecNumber>
    </submittedName>
</protein>
<organism evidence="3 4">
    <name type="scientific">Clostridium homopropionicum DSM 5847</name>
    <dbReference type="NCBI Taxonomy" id="1121318"/>
    <lineage>
        <taxon>Bacteria</taxon>
        <taxon>Bacillati</taxon>
        <taxon>Bacillota</taxon>
        <taxon>Clostridia</taxon>
        <taxon>Eubacteriales</taxon>
        <taxon>Clostridiaceae</taxon>
        <taxon>Clostridium</taxon>
    </lineage>
</organism>
<comment type="caution">
    <text evidence="3">The sequence shown here is derived from an EMBL/GenBank/DDBJ whole genome shotgun (WGS) entry which is preliminary data.</text>
</comment>
<dbReference type="PRINTS" id="PR00099">
    <property type="entry name" value="CPSGATASE"/>
</dbReference>
<dbReference type="Proteomes" id="UP000037043">
    <property type="component" value="Unassembled WGS sequence"/>
</dbReference>
<evidence type="ECO:0000256" key="1">
    <source>
        <dbReference type="ARBA" id="ARBA00022962"/>
    </source>
</evidence>
<dbReference type="PATRIC" id="fig|1121318.3.peg.3377"/>
<reference evidence="4" key="1">
    <citation type="submission" date="2015-08" db="EMBL/GenBank/DDBJ databases">
        <title>Genome sequence of the strict anaerobe Clostridium homopropionicum LuHBu1 (DSM 5847T).</title>
        <authorList>
            <person name="Poehlein A."/>
            <person name="Beck M."/>
            <person name="Schiel-Bengelsdorf B."/>
            <person name="Bengelsdorf F.R."/>
            <person name="Daniel R."/>
            <person name="Duerre P."/>
        </authorList>
    </citation>
    <scope>NUCLEOTIDE SEQUENCE [LARGE SCALE GENOMIC DNA]</scope>
    <source>
        <strain evidence="4">DSM 5847</strain>
    </source>
</reference>
<dbReference type="PANTHER" id="PTHR43418:SF4">
    <property type="entry name" value="MULTIFUNCTIONAL TRYPTOPHAN BIOSYNTHESIS PROTEIN"/>
    <property type="match status" value="1"/>
</dbReference>
<gene>
    <name evidence="3" type="primary">trpG</name>
    <name evidence="3" type="ORF">CLHOM_33820</name>
</gene>
<dbReference type="RefSeq" id="WP_052222823.1">
    <property type="nucleotide sequence ID" value="NZ_LHUR01000042.1"/>
</dbReference>
<dbReference type="EC" id="4.1.3.27" evidence="3"/>
<dbReference type="CDD" id="cd01743">
    <property type="entry name" value="GATase1_Anthranilate_Synthase"/>
    <property type="match status" value="1"/>
</dbReference>
<dbReference type="GO" id="GO:0004049">
    <property type="term" value="F:anthranilate synthase activity"/>
    <property type="evidence" value="ECO:0007669"/>
    <property type="project" value="UniProtKB-EC"/>
</dbReference>
<dbReference type="Pfam" id="PF00117">
    <property type="entry name" value="GATase"/>
    <property type="match status" value="1"/>
</dbReference>
<dbReference type="FunFam" id="3.40.50.880:FF:000003">
    <property type="entry name" value="Anthranilate synthase component II"/>
    <property type="match status" value="1"/>
</dbReference>
<dbReference type="GO" id="GO:0005829">
    <property type="term" value="C:cytosol"/>
    <property type="evidence" value="ECO:0007669"/>
    <property type="project" value="TreeGrafter"/>
</dbReference>
<dbReference type="NCBIfam" id="TIGR00566">
    <property type="entry name" value="trpG_papA"/>
    <property type="match status" value="1"/>
</dbReference>
<keyword evidence="1" id="KW-0315">Glutamine amidotransferase</keyword>
<dbReference type="STRING" id="36844.SAMN04488501_10198"/>
<dbReference type="InterPro" id="IPR029062">
    <property type="entry name" value="Class_I_gatase-like"/>
</dbReference>
<evidence type="ECO:0000259" key="2">
    <source>
        <dbReference type="Pfam" id="PF00117"/>
    </source>
</evidence>
<name>A0A0L6Z692_9CLOT</name>
<feature type="domain" description="Glutamine amidotransferase" evidence="2">
    <location>
        <begin position="3"/>
        <end position="187"/>
    </location>
</feature>
<dbReference type="PROSITE" id="PS51273">
    <property type="entry name" value="GATASE_TYPE_1"/>
    <property type="match status" value="1"/>
</dbReference>
<dbReference type="InterPro" id="IPR006221">
    <property type="entry name" value="TrpG/PapA_dom"/>
</dbReference>
<dbReference type="EMBL" id="LHUR01000042">
    <property type="protein sequence ID" value="KOA18480.1"/>
    <property type="molecule type" value="Genomic_DNA"/>
</dbReference>
<keyword evidence="4" id="KW-1185">Reference proteome</keyword>